<evidence type="ECO:0000256" key="13">
    <source>
        <dbReference type="ARBA" id="ARBA00041467"/>
    </source>
</evidence>
<keyword evidence="7" id="KW-0597">Phosphoprotein</keyword>
<keyword evidence="10" id="KW-0413">Isomerase</keyword>
<proteinExistence type="inferred from homology"/>
<evidence type="ECO:0000256" key="6">
    <source>
        <dbReference type="ARBA" id="ARBA00012728"/>
    </source>
</evidence>
<evidence type="ECO:0000256" key="9">
    <source>
        <dbReference type="ARBA" id="ARBA00022842"/>
    </source>
</evidence>
<reference evidence="19 20" key="1">
    <citation type="submission" date="2016-10" db="EMBL/GenBank/DDBJ databases">
        <authorList>
            <person name="de Groot N.N."/>
        </authorList>
    </citation>
    <scope>NUCLEOTIDE SEQUENCE [LARGE SCALE GENOMIC DNA]</scope>
    <source>
        <strain evidence="19 20">DSM 21650</strain>
    </source>
</reference>
<dbReference type="InterPro" id="IPR005844">
    <property type="entry name" value="A-D-PHexomutase_a/b/a-I"/>
</dbReference>
<dbReference type="RefSeq" id="WP_091726878.1">
    <property type="nucleotide sequence ID" value="NZ_FNQE01000004.1"/>
</dbReference>
<accession>A0A1H3LL47</accession>
<dbReference type="PROSITE" id="PS00710">
    <property type="entry name" value="PGM_PMM"/>
    <property type="match status" value="1"/>
</dbReference>
<comment type="pathway">
    <text evidence="3">Glycolipid metabolism; diglucosyl-diacylglycerol biosynthesis.</text>
</comment>
<feature type="domain" description="Alpha-D-phosphohexomutase alpha/beta/alpha" evidence="17">
    <location>
        <begin position="214"/>
        <end position="319"/>
    </location>
</feature>
<evidence type="ECO:0000259" key="15">
    <source>
        <dbReference type="Pfam" id="PF00408"/>
    </source>
</evidence>
<evidence type="ECO:0000259" key="17">
    <source>
        <dbReference type="Pfam" id="PF02879"/>
    </source>
</evidence>
<protein>
    <recommendedName>
        <fullName evidence="11">Phosphoglucomutase</fullName>
        <ecNumber evidence="6">5.4.2.2</ecNumber>
    </recommendedName>
    <alternativeName>
        <fullName evidence="13">Alpha-phosphoglucomutase</fullName>
    </alternativeName>
    <alternativeName>
        <fullName evidence="12">Glucose phosphomutase</fullName>
    </alternativeName>
</protein>
<comment type="cofactor">
    <cofactor evidence="2">
        <name>Mg(2+)</name>
        <dbReference type="ChEBI" id="CHEBI:18420"/>
    </cofactor>
</comment>
<dbReference type="PRINTS" id="PR00509">
    <property type="entry name" value="PGMPMM"/>
</dbReference>
<evidence type="ECO:0000313" key="20">
    <source>
        <dbReference type="Proteomes" id="UP000198625"/>
    </source>
</evidence>
<dbReference type="Gene3D" id="3.30.310.50">
    <property type="entry name" value="Alpha-D-phosphohexomutase, C-terminal domain"/>
    <property type="match status" value="1"/>
</dbReference>
<dbReference type="Pfam" id="PF02880">
    <property type="entry name" value="PGM_PMM_III"/>
    <property type="match status" value="1"/>
</dbReference>
<dbReference type="InterPro" id="IPR005845">
    <property type="entry name" value="A-D-PHexomutase_a/b/a-II"/>
</dbReference>
<evidence type="ECO:0000256" key="1">
    <source>
        <dbReference type="ARBA" id="ARBA00000443"/>
    </source>
</evidence>
<comment type="pathway">
    <text evidence="4">Lipid metabolism.</text>
</comment>
<keyword evidence="9 14" id="KW-0460">Magnesium</keyword>
<dbReference type="OrthoDB" id="9806956at2"/>
<dbReference type="Proteomes" id="UP000198625">
    <property type="component" value="Unassembled WGS sequence"/>
</dbReference>
<dbReference type="EMBL" id="FNQE01000004">
    <property type="protein sequence ID" value="SDY65152.1"/>
    <property type="molecule type" value="Genomic_DNA"/>
</dbReference>
<evidence type="ECO:0000256" key="5">
    <source>
        <dbReference type="ARBA" id="ARBA00010231"/>
    </source>
</evidence>
<dbReference type="PANTHER" id="PTHR45745:SF1">
    <property type="entry name" value="PHOSPHOGLUCOMUTASE 2B-RELATED"/>
    <property type="match status" value="1"/>
</dbReference>
<keyword evidence="20" id="KW-1185">Reference proteome</keyword>
<evidence type="ECO:0000256" key="4">
    <source>
        <dbReference type="ARBA" id="ARBA00005189"/>
    </source>
</evidence>
<dbReference type="GO" id="GO:0008973">
    <property type="term" value="F:phosphopentomutase activity"/>
    <property type="evidence" value="ECO:0007669"/>
    <property type="project" value="TreeGrafter"/>
</dbReference>
<name>A0A1H3LL47_9FIRM</name>
<dbReference type="Pfam" id="PF02879">
    <property type="entry name" value="PGM_PMM_II"/>
    <property type="match status" value="1"/>
</dbReference>
<dbReference type="GO" id="GO:0004614">
    <property type="term" value="F:phosphoglucomutase activity"/>
    <property type="evidence" value="ECO:0007669"/>
    <property type="project" value="UniProtKB-EC"/>
</dbReference>
<feature type="domain" description="Alpha-D-phosphohexomutase alpha/beta/alpha" evidence="16">
    <location>
        <begin position="43"/>
        <end position="183"/>
    </location>
</feature>
<dbReference type="GO" id="GO:0000287">
    <property type="term" value="F:magnesium ion binding"/>
    <property type="evidence" value="ECO:0007669"/>
    <property type="project" value="InterPro"/>
</dbReference>
<dbReference type="AlphaFoldDB" id="A0A1H3LL47"/>
<dbReference type="Pfam" id="PF02878">
    <property type="entry name" value="PGM_PMM_I"/>
    <property type="match status" value="1"/>
</dbReference>
<dbReference type="InterPro" id="IPR005846">
    <property type="entry name" value="A-D-PHexomutase_a/b/a-III"/>
</dbReference>
<dbReference type="InterPro" id="IPR005843">
    <property type="entry name" value="A-D-PHexomutase_C"/>
</dbReference>
<evidence type="ECO:0000256" key="12">
    <source>
        <dbReference type="ARBA" id="ARBA00041398"/>
    </source>
</evidence>
<dbReference type="STRING" id="415015.SAMN05660462_00547"/>
<dbReference type="GO" id="GO:0006166">
    <property type="term" value="P:purine ribonucleoside salvage"/>
    <property type="evidence" value="ECO:0007669"/>
    <property type="project" value="TreeGrafter"/>
</dbReference>
<dbReference type="Pfam" id="PF00408">
    <property type="entry name" value="PGM_PMM_IV"/>
    <property type="match status" value="1"/>
</dbReference>
<dbReference type="Gene3D" id="3.40.120.10">
    <property type="entry name" value="Alpha-D-Glucose-1,6-Bisphosphate, subunit A, domain 3"/>
    <property type="match status" value="3"/>
</dbReference>
<comment type="catalytic activity">
    <reaction evidence="1">
        <text>alpha-D-glucose 1-phosphate = alpha-D-glucose 6-phosphate</text>
        <dbReference type="Rhea" id="RHEA:23536"/>
        <dbReference type="ChEBI" id="CHEBI:58225"/>
        <dbReference type="ChEBI" id="CHEBI:58601"/>
        <dbReference type="EC" id="5.4.2.2"/>
    </reaction>
</comment>
<feature type="domain" description="Alpha-D-phosphohexomutase C-terminal" evidence="15">
    <location>
        <begin position="520"/>
        <end position="550"/>
    </location>
</feature>
<evidence type="ECO:0000256" key="3">
    <source>
        <dbReference type="ARBA" id="ARBA00005164"/>
    </source>
</evidence>
<dbReference type="InterPro" id="IPR016055">
    <property type="entry name" value="A-D-PHexomutase_a/b/a-I/II/III"/>
</dbReference>
<evidence type="ECO:0000313" key="19">
    <source>
        <dbReference type="EMBL" id="SDY65152.1"/>
    </source>
</evidence>
<dbReference type="InterPro" id="IPR005841">
    <property type="entry name" value="Alpha-D-phosphohexomutase_SF"/>
</dbReference>
<gene>
    <name evidence="19" type="ORF">SAMN05660462_00547</name>
</gene>
<dbReference type="EC" id="5.4.2.2" evidence="6"/>
<dbReference type="GO" id="GO:0005975">
    <property type="term" value="P:carbohydrate metabolic process"/>
    <property type="evidence" value="ECO:0007669"/>
    <property type="project" value="InterPro"/>
</dbReference>
<dbReference type="SUPFAM" id="SSF53738">
    <property type="entry name" value="Phosphoglucomutase, first 3 domains"/>
    <property type="match status" value="3"/>
</dbReference>
<dbReference type="PANTHER" id="PTHR45745">
    <property type="entry name" value="PHOSPHOMANNOMUTASE 45A"/>
    <property type="match status" value="1"/>
</dbReference>
<comment type="similarity">
    <text evidence="5 14">Belongs to the phosphohexose mutase family.</text>
</comment>
<evidence type="ECO:0000256" key="2">
    <source>
        <dbReference type="ARBA" id="ARBA00001946"/>
    </source>
</evidence>
<organism evidence="19 20">
    <name type="scientific">Proteiniborus ethanoligenes</name>
    <dbReference type="NCBI Taxonomy" id="415015"/>
    <lineage>
        <taxon>Bacteria</taxon>
        <taxon>Bacillati</taxon>
        <taxon>Bacillota</taxon>
        <taxon>Clostridia</taxon>
        <taxon>Eubacteriales</taxon>
        <taxon>Proteiniborus</taxon>
    </lineage>
</organism>
<evidence type="ECO:0000256" key="11">
    <source>
        <dbReference type="ARBA" id="ARBA00039995"/>
    </source>
</evidence>
<dbReference type="SUPFAM" id="SSF55957">
    <property type="entry name" value="Phosphoglucomutase, C-terminal domain"/>
    <property type="match status" value="1"/>
</dbReference>
<evidence type="ECO:0000256" key="10">
    <source>
        <dbReference type="ARBA" id="ARBA00023235"/>
    </source>
</evidence>
<feature type="domain" description="Alpha-D-phosphohexomutase alpha/beta/alpha" evidence="18">
    <location>
        <begin position="326"/>
        <end position="451"/>
    </location>
</feature>
<dbReference type="InterPro" id="IPR036900">
    <property type="entry name" value="A-D-PHexomutase_C_sf"/>
</dbReference>
<keyword evidence="8 14" id="KW-0479">Metal-binding</keyword>
<dbReference type="CDD" id="cd05799">
    <property type="entry name" value="PGM2"/>
    <property type="match status" value="1"/>
</dbReference>
<evidence type="ECO:0000259" key="18">
    <source>
        <dbReference type="Pfam" id="PF02880"/>
    </source>
</evidence>
<evidence type="ECO:0000256" key="7">
    <source>
        <dbReference type="ARBA" id="ARBA00022553"/>
    </source>
</evidence>
<evidence type="ECO:0000259" key="16">
    <source>
        <dbReference type="Pfam" id="PF02878"/>
    </source>
</evidence>
<dbReference type="InterPro" id="IPR016066">
    <property type="entry name" value="A-D-PHexomutase_CS"/>
</dbReference>
<evidence type="ECO:0000256" key="14">
    <source>
        <dbReference type="RuleBase" id="RU004326"/>
    </source>
</evidence>
<evidence type="ECO:0000256" key="8">
    <source>
        <dbReference type="ARBA" id="ARBA00022723"/>
    </source>
</evidence>
<sequence length="575" mass="64711">MYYMDKYNSWLQSKVVDNETKEELLSIKDNKSEIEDRFYKDLEFGTGGLRGKIGAGTNRMNKYTVSRATQGLAEFIKDSGQLIIDNGELSCVIAYDSRYKSAEFAKEAALVLAANGIKAYLFESLRPTPELSFAVRHLKASAGIVITASHNPPEYNGYKAYWFDGGQLVPHVANKVIEKVNGIKDFSCVKTIDEDEAFEKKLIAIIGKEIDDLYIERVKSLSILEDVDKDIKIIYTPLHGTGNIPVRRVLKELGYKNVHVVKEQELPDPSFSTVGYPNPEDPKAFKLSIELAEKVGGDIILGTDPDCDRVGAVVKDNRGEYIVLSGNQTGALLLNYVLSNRQKKNLLPSNGVVIKTVVTSELGRVIGSHYGLETIDTLTGFKFIGEKMKEYEETGEYSFQFGYEESFGYLTGTFVRDKDAVIASMLICEMAAYYKKLGMSLYDALTELYDRFGYYIEDLHSINLEGIEGKKKIDSIMDSFRNNYPTKIDDLKISIVNDYRAGISYDCYSDKESSIDLPRENVMKYVFDEGSWYALRPSGTEPKLKIYISANGRNHEEAYGKLKAIEKAVKERIDN</sequence>